<organism evidence="2">
    <name type="scientific">Octopus bimaculoides</name>
    <name type="common">California two-spotted octopus</name>
    <dbReference type="NCBI Taxonomy" id="37653"/>
    <lineage>
        <taxon>Eukaryota</taxon>
        <taxon>Metazoa</taxon>
        <taxon>Spiralia</taxon>
        <taxon>Lophotrochozoa</taxon>
        <taxon>Mollusca</taxon>
        <taxon>Cephalopoda</taxon>
        <taxon>Coleoidea</taxon>
        <taxon>Octopodiformes</taxon>
        <taxon>Octopoda</taxon>
        <taxon>Incirrata</taxon>
        <taxon>Octopodidae</taxon>
        <taxon>Octopus</taxon>
    </lineage>
</organism>
<dbReference type="Gene3D" id="1.10.10.60">
    <property type="entry name" value="Homeodomain-like"/>
    <property type="match status" value="1"/>
</dbReference>
<dbReference type="InterPro" id="IPR025898">
    <property type="entry name" value="Tc3_transposase_DNA-bd_dom"/>
</dbReference>
<feature type="domain" description="Tc3 transposase DNA binding" evidence="1">
    <location>
        <begin position="3"/>
        <end position="47"/>
    </location>
</feature>
<evidence type="ECO:0000313" key="2">
    <source>
        <dbReference type="EMBL" id="KOF83743.1"/>
    </source>
</evidence>
<reference evidence="2" key="1">
    <citation type="submission" date="2015-07" db="EMBL/GenBank/DDBJ databases">
        <title>MeaNS - Measles Nucleotide Surveillance Program.</title>
        <authorList>
            <person name="Tran T."/>
            <person name="Druce J."/>
        </authorList>
    </citation>
    <scope>NUCLEOTIDE SEQUENCE</scope>
    <source>
        <strain evidence="2">UCB-OBI-ISO-001</strain>
        <tissue evidence="2">Gonad</tissue>
    </source>
</reference>
<evidence type="ECO:0000259" key="1">
    <source>
        <dbReference type="Pfam" id="PF11427"/>
    </source>
</evidence>
<protein>
    <recommendedName>
        <fullName evidence="1">Tc3 transposase DNA binding domain-containing protein</fullName>
    </recommendedName>
</protein>
<sequence>MGRGKGLNKEEKSIIMKESTKGTSLHVIAEKLGRHVDTVRRFLKDPSPRKKRSDCGTSKTVTARDLRNIGHKLREKPGQTSKDIFAASGLPHVPKTTRNRILGTMASVVQEPLKLPPLMPHRKSLVHH</sequence>
<dbReference type="Pfam" id="PF11427">
    <property type="entry name" value="HTH_Tnp_Tc3_1"/>
    <property type="match status" value="1"/>
</dbReference>
<dbReference type="EMBL" id="KQ419392">
    <property type="protein sequence ID" value="KOF83743.1"/>
    <property type="molecule type" value="Genomic_DNA"/>
</dbReference>
<gene>
    <name evidence="2" type="ORF">OCBIM_22023289mg</name>
</gene>
<dbReference type="AlphaFoldDB" id="A0A0L8H392"/>
<accession>A0A0L8H392</accession>
<dbReference type="GO" id="GO:0003677">
    <property type="term" value="F:DNA binding"/>
    <property type="evidence" value="ECO:0007669"/>
    <property type="project" value="InterPro"/>
</dbReference>
<proteinExistence type="predicted"/>
<name>A0A0L8H392_OCTBM</name>